<accession>A0ABQ5WEL7</accession>
<keyword evidence="3" id="KW-0227">DNA damage</keyword>
<dbReference type="RefSeq" id="WP_253783109.1">
    <property type="nucleotide sequence ID" value="NZ_BEWO01000001.1"/>
</dbReference>
<sequence length="292" mass="31859">MPAARDLHNAPILDRMWSDANLNGCFMTPQPVPSRAELLAALHLQYEWGVDEALSEETIDRLSEASRVLPERISGLSRVQGPSEAPRASGGAALDRAQDLPSLIAASNALDELFLARTATHRLQPIHVEQAPFMLIGETPDADEDRSGVLFAGWAGELLDRMLASAGLKRASLSMAPAIPWRPPGGRGVTEQEMRSCRPLLLKTIALCQPPFLVTMGVTPLRMLIGDQAMLGRLRGKWMDVSIPGLSNPLPLLPMRHPLQLAASPAARRNAWQDLLVLMERLASENKVQNQS</sequence>
<dbReference type="EMBL" id="BSNT01000015">
    <property type="protein sequence ID" value="GLQ58407.1"/>
    <property type="molecule type" value="Genomic_DNA"/>
</dbReference>
<proteinExistence type="predicted"/>
<evidence type="ECO:0000256" key="6">
    <source>
        <dbReference type="ARBA" id="ARBA00023014"/>
    </source>
</evidence>
<keyword evidence="2" id="KW-0479">Metal-binding</keyword>
<dbReference type="Proteomes" id="UP001156613">
    <property type="component" value="Unassembled WGS sequence"/>
</dbReference>
<protein>
    <submittedName>
        <fullName evidence="9">Uracil-DNA glycosylase</fullName>
    </submittedName>
</protein>
<feature type="domain" description="Uracil-DNA glycosylase-like" evidence="8">
    <location>
        <begin position="124"/>
        <end position="276"/>
    </location>
</feature>
<keyword evidence="10" id="KW-1185">Reference proteome</keyword>
<evidence type="ECO:0000256" key="5">
    <source>
        <dbReference type="ARBA" id="ARBA00023004"/>
    </source>
</evidence>
<dbReference type="PANTHER" id="PTHR33693">
    <property type="entry name" value="TYPE-5 URACIL-DNA GLYCOSYLASE"/>
    <property type="match status" value="1"/>
</dbReference>
<evidence type="ECO:0000259" key="8">
    <source>
        <dbReference type="SMART" id="SM00986"/>
    </source>
</evidence>
<keyword evidence="4" id="KW-0378">Hydrolase</keyword>
<name>A0ABQ5WEL7_GLUJA</name>
<organism evidence="9 10">
    <name type="scientific">Gluconobacter japonicus</name>
    <dbReference type="NCBI Taxonomy" id="376620"/>
    <lineage>
        <taxon>Bacteria</taxon>
        <taxon>Pseudomonadati</taxon>
        <taxon>Pseudomonadota</taxon>
        <taxon>Alphaproteobacteria</taxon>
        <taxon>Acetobacterales</taxon>
        <taxon>Acetobacteraceae</taxon>
        <taxon>Gluconobacter</taxon>
    </lineage>
</organism>
<evidence type="ECO:0000313" key="10">
    <source>
        <dbReference type="Proteomes" id="UP001156613"/>
    </source>
</evidence>
<dbReference type="InterPro" id="IPR036895">
    <property type="entry name" value="Uracil-DNA_glycosylase-like_sf"/>
</dbReference>
<evidence type="ECO:0000313" key="9">
    <source>
        <dbReference type="EMBL" id="GLQ58407.1"/>
    </source>
</evidence>
<dbReference type="CDD" id="cd10030">
    <property type="entry name" value="UDG-F4_TTUDGA_SPO1dp_like"/>
    <property type="match status" value="1"/>
</dbReference>
<evidence type="ECO:0000256" key="1">
    <source>
        <dbReference type="ARBA" id="ARBA00022485"/>
    </source>
</evidence>
<comment type="caution">
    <text evidence="9">The sequence shown here is derived from an EMBL/GenBank/DDBJ whole genome shotgun (WGS) entry which is preliminary data.</text>
</comment>
<keyword evidence="7" id="KW-0234">DNA repair</keyword>
<evidence type="ECO:0000256" key="2">
    <source>
        <dbReference type="ARBA" id="ARBA00022723"/>
    </source>
</evidence>
<dbReference type="Gene3D" id="3.40.470.10">
    <property type="entry name" value="Uracil-DNA glycosylase-like domain"/>
    <property type="match status" value="1"/>
</dbReference>
<dbReference type="SUPFAM" id="SSF52141">
    <property type="entry name" value="Uracil-DNA glycosylase-like"/>
    <property type="match status" value="1"/>
</dbReference>
<dbReference type="Pfam" id="PF03167">
    <property type="entry name" value="UDG"/>
    <property type="match status" value="1"/>
</dbReference>
<dbReference type="SMART" id="SM00987">
    <property type="entry name" value="UreE_C"/>
    <property type="match status" value="1"/>
</dbReference>
<dbReference type="SMART" id="SM00986">
    <property type="entry name" value="UDG"/>
    <property type="match status" value="1"/>
</dbReference>
<evidence type="ECO:0000256" key="4">
    <source>
        <dbReference type="ARBA" id="ARBA00022801"/>
    </source>
</evidence>
<reference evidence="10" key="1">
    <citation type="journal article" date="2019" name="Int. J. Syst. Evol. Microbiol.">
        <title>The Global Catalogue of Microorganisms (GCM) 10K type strain sequencing project: providing services to taxonomists for standard genome sequencing and annotation.</title>
        <authorList>
            <consortium name="The Broad Institute Genomics Platform"/>
            <consortium name="The Broad Institute Genome Sequencing Center for Infectious Disease"/>
            <person name="Wu L."/>
            <person name="Ma J."/>
        </authorList>
    </citation>
    <scope>NUCLEOTIDE SEQUENCE [LARGE SCALE GENOMIC DNA]</scope>
    <source>
        <strain evidence="10">NBRC 3271</strain>
    </source>
</reference>
<dbReference type="PANTHER" id="PTHR33693:SF1">
    <property type="entry name" value="TYPE-4 URACIL-DNA GLYCOSYLASE"/>
    <property type="match status" value="1"/>
</dbReference>
<evidence type="ECO:0000256" key="7">
    <source>
        <dbReference type="ARBA" id="ARBA00023204"/>
    </source>
</evidence>
<keyword evidence="5" id="KW-0408">Iron</keyword>
<keyword evidence="1" id="KW-0004">4Fe-4S</keyword>
<dbReference type="InterPro" id="IPR051536">
    <property type="entry name" value="UDG_Type-4/5"/>
</dbReference>
<gene>
    <name evidence="9" type="ORF">GCM10010937_02090</name>
</gene>
<keyword evidence="6" id="KW-0411">Iron-sulfur</keyword>
<evidence type="ECO:0000256" key="3">
    <source>
        <dbReference type="ARBA" id="ARBA00022763"/>
    </source>
</evidence>
<dbReference type="InterPro" id="IPR005122">
    <property type="entry name" value="Uracil-DNA_glycosylase-like"/>
</dbReference>